<dbReference type="EMBL" id="CP002363">
    <property type="protein sequence ID" value="ADV64721.1"/>
    <property type="molecule type" value="Genomic_DNA"/>
</dbReference>
<keyword evidence="1 6" id="KW-0436">Ligase</keyword>
<dbReference type="Proteomes" id="UP000001068">
    <property type="component" value="Chromosome"/>
</dbReference>
<dbReference type="InterPro" id="IPR013815">
    <property type="entry name" value="ATP_grasp_subdomain_1"/>
</dbReference>
<dbReference type="RefSeq" id="WP_013561943.1">
    <property type="nucleotide sequence ID" value="NC_014961.1"/>
</dbReference>
<organism evidence="6 7">
    <name type="scientific">Desulfurococcus mucosus (strain ATCC 35584 / DSM 2162 / JCM 9187 / O7/1)</name>
    <dbReference type="NCBI Taxonomy" id="765177"/>
    <lineage>
        <taxon>Archaea</taxon>
        <taxon>Thermoproteota</taxon>
        <taxon>Thermoprotei</taxon>
        <taxon>Desulfurococcales</taxon>
        <taxon>Desulfurococcaceae</taxon>
        <taxon>Desulfurococcus</taxon>
    </lineage>
</organism>
<evidence type="ECO:0000256" key="3">
    <source>
        <dbReference type="ARBA" id="ARBA00022840"/>
    </source>
</evidence>
<dbReference type="EC" id="6.2.1.-" evidence="6"/>
<sequence length="234" mass="24872">MRSAVLSYVSGMEPGGRGKLPDHLVFQLLESYGIPLAPYGFASTPMEAAAVAEKLGFPVVVKIVSPDIVHKSDVGGVALGLSSGREVAEAASRMLEAVSEKARGARIQGFLVQKMMPKGVEVIVGGLNDRVFGGVVMLGLGGVFTEVFRDVSFRVAPVSLEDALEMMGELKASRVFEGYRGMPPVDKAALADIVVKASRLIAENPWVDSMDLNPVIAYTDKAVVVDARIIAVKR</sequence>
<dbReference type="SUPFAM" id="SSF56059">
    <property type="entry name" value="Glutathione synthetase ATP-binding domain-like"/>
    <property type="match status" value="1"/>
</dbReference>
<dbReference type="STRING" id="765177.Desmu_0402"/>
<evidence type="ECO:0000256" key="4">
    <source>
        <dbReference type="PROSITE-ProRule" id="PRU00409"/>
    </source>
</evidence>
<dbReference type="HOGENOM" id="CLU_063044_1_1_2"/>
<reference evidence="7" key="1">
    <citation type="submission" date="2010-11" db="EMBL/GenBank/DDBJ databases">
        <title>The complete genome of Desulfurococcus mucosus DSM 2162.</title>
        <authorList>
            <consortium name="US DOE Joint Genome Institute (JGI-PGF)"/>
            <person name="Lucas S."/>
            <person name="Copeland A."/>
            <person name="Lapidus A."/>
            <person name="Bruce D."/>
            <person name="Goodwin L."/>
            <person name="Pitluck S."/>
            <person name="Kyrpides N."/>
            <person name="Mavromatis K."/>
            <person name="Pagani I."/>
            <person name="Ivanova N."/>
            <person name="Ovchinnikova G."/>
            <person name="Chertkov O."/>
            <person name="Held B."/>
            <person name="Brettin T."/>
            <person name="Detter J.C."/>
            <person name="Tapia R."/>
            <person name="Han C."/>
            <person name="Land M."/>
            <person name="Hauser L."/>
            <person name="Markowitz V."/>
            <person name="Cheng J.-F."/>
            <person name="Hugenholtz P."/>
            <person name="Woyke T."/>
            <person name="Wu D."/>
            <person name="Wirth R."/>
            <person name="Bilek Y."/>
            <person name="Hader T."/>
            <person name="Klenk H.-P."/>
            <person name="Eisen J.A."/>
        </authorList>
    </citation>
    <scope>NUCLEOTIDE SEQUENCE [LARGE SCALE GENOMIC DNA]</scope>
    <source>
        <strain evidence="7">ATCC 35584 / DSM 2162 / JCM 9187 / O7/1</strain>
    </source>
</reference>
<protein>
    <submittedName>
        <fullName evidence="6">Acetyl-CoA synthetase (ADP-forming) beta subunit</fullName>
        <ecNumber evidence="6">6.2.1.-</ecNumber>
        <ecNumber evidence="6">6.2.1.13</ecNumber>
    </submittedName>
</protein>
<keyword evidence="3 4" id="KW-0067">ATP-binding</keyword>
<gene>
    <name evidence="6" type="ordered locus">Desmu_0402</name>
</gene>
<evidence type="ECO:0000259" key="5">
    <source>
        <dbReference type="PROSITE" id="PS50975"/>
    </source>
</evidence>
<evidence type="ECO:0000256" key="2">
    <source>
        <dbReference type="ARBA" id="ARBA00022741"/>
    </source>
</evidence>
<dbReference type="PROSITE" id="PS50975">
    <property type="entry name" value="ATP_GRASP"/>
    <property type="match status" value="1"/>
</dbReference>
<keyword evidence="7" id="KW-1185">Reference proteome</keyword>
<dbReference type="GO" id="GO:0046872">
    <property type="term" value="F:metal ion binding"/>
    <property type="evidence" value="ECO:0007669"/>
    <property type="project" value="InterPro"/>
</dbReference>
<dbReference type="Gene3D" id="3.30.470.20">
    <property type="entry name" value="ATP-grasp fold, B domain"/>
    <property type="match status" value="1"/>
</dbReference>
<dbReference type="InterPro" id="IPR011761">
    <property type="entry name" value="ATP-grasp"/>
</dbReference>
<dbReference type="KEGG" id="dmu:Desmu_0402"/>
<evidence type="ECO:0000256" key="1">
    <source>
        <dbReference type="ARBA" id="ARBA00022598"/>
    </source>
</evidence>
<dbReference type="FunFam" id="3.30.1490.20:FF:000020">
    <property type="entry name" value="Protein lysine acetyltransferase"/>
    <property type="match status" value="1"/>
</dbReference>
<accession>E8R895</accession>
<reference evidence="6 7" key="2">
    <citation type="journal article" date="2011" name="Stand. Genomic Sci.">
        <title>Complete genome sequence of Desulfurococcus mucosus type strain (O7/1).</title>
        <authorList>
            <person name="Wirth R."/>
            <person name="Chertkov O."/>
            <person name="Held B."/>
            <person name="Lapidus A."/>
            <person name="Nolan M."/>
            <person name="Lucas S."/>
            <person name="Hammon N."/>
            <person name="Deshpande S."/>
            <person name="Cheng J.F."/>
            <person name="Tapia R."/>
            <person name="Han C."/>
            <person name="Goodwin L."/>
            <person name="Pitluck S."/>
            <person name="Liolios K."/>
            <person name="Ioanna P."/>
            <person name="Ivanova N."/>
            <person name="Mavromatis K."/>
            <person name="Mikhailova N."/>
            <person name="Pati A."/>
            <person name="Chen A."/>
            <person name="Palaniappan K."/>
            <person name="Land M."/>
            <person name="Hauser L."/>
            <person name="Chang Y.J."/>
            <person name="Jeffries C.D."/>
            <person name="Bilek Y."/>
            <person name="Hader T."/>
            <person name="Rohde M."/>
            <person name="Spring S."/>
            <person name="Sikorski J."/>
            <person name="Goker M."/>
            <person name="Woyke T."/>
            <person name="Bristow J."/>
            <person name="Eisen J.A."/>
            <person name="Markowitz V."/>
            <person name="Hugenholtz P."/>
            <person name="Kyrpides N.C."/>
            <person name="Klenk H.P."/>
        </authorList>
    </citation>
    <scope>NUCLEOTIDE SEQUENCE [LARGE SCALE GENOMIC DNA]</scope>
    <source>
        <strain evidence="7">ATCC 35584 / DSM 2162 / JCM 9187 / O7/1</strain>
    </source>
</reference>
<dbReference type="GeneID" id="10153095"/>
<dbReference type="GO" id="GO:0005524">
    <property type="term" value="F:ATP binding"/>
    <property type="evidence" value="ECO:0007669"/>
    <property type="project" value="UniProtKB-UniRule"/>
</dbReference>
<evidence type="ECO:0000313" key="7">
    <source>
        <dbReference type="Proteomes" id="UP000001068"/>
    </source>
</evidence>
<dbReference type="EC" id="6.2.1.13" evidence="6"/>
<dbReference type="PANTHER" id="PTHR43334:SF1">
    <property type="entry name" value="3-HYDROXYPROPIONATE--COA LIGASE [ADP-FORMING]"/>
    <property type="match status" value="1"/>
</dbReference>
<name>E8R895_DESM0</name>
<keyword evidence="2 4" id="KW-0547">Nucleotide-binding</keyword>
<dbReference type="PANTHER" id="PTHR43334">
    <property type="entry name" value="ACETATE--COA LIGASE [ADP-FORMING]"/>
    <property type="match status" value="1"/>
</dbReference>
<dbReference type="InterPro" id="IPR051538">
    <property type="entry name" value="Acyl-CoA_Synth/Transferase"/>
</dbReference>
<proteinExistence type="predicted"/>
<evidence type="ECO:0000313" key="6">
    <source>
        <dbReference type="EMBL" id="ADV64721.1"/>
    </source>
</evidence>
<dbReference type="Gene3D" id="3.30.1490.20">
    <property type="entry name" value="ATP-grasp fold, A domain"/>
    <property type="match status" value="1"/>
</dbReference>
<dbReference type="AlphaFoldDB" id="E8R895"/>
<dbReference type="Pfam" id="PF13549">
    <property type="entry name" value="ATP-grasp_5"/>
    <property type="match status" value="1"/>
</dbReference>
<dbReference type="GO" id="GO:0043758">
    <property type="term" value="F:acetate-CoA ligase (ADP-forming) activity"/>
    <property type="evidence" value="ECO:0007669"/>
    <property type="project" value="UniProtKB-EC"/>
</dbReference>
<dbReference type="eggNOG" id="arCOG01338">
    <property type="taxonomic scope" value="Archaea"/>
</dbReference>
<feature type="domain" description="ATP-grasp" evidence="5">
    <location>
        <begin position="26"/>
        <end position="62"/>
    </location>
</feature>